<evidence type="ECO:0000313" key="1">
    <source>
        <dbReference type="EMBL" id="JAS67289.1"/>
    </source>
</evidence>
<protein>
    <submittedName>
        <fullName evidence="1">Uncharacterized protein</fullName>
    </submittedName>
</protein>
<accession>A0A1B6GY01</accession>
<feature type="non-terminal residue" evidence="1">
    <location>
        <position position="111"/>
    </location>
</feature>
<proteinExistence type="predicted"/>
<dbReference type="AlphaFoldDB" id="A0A1B6GY01"/>
<dbReference type="EMBL" id="GECZ01002480">
    <property type="protein sequence ID" value="JAS67289.1"/>
    <property type="molecule type" value="Transcribed_RNA"/>
</dbReference>
<name>A0A1B6GY01_9HEMI</name>
<organism evidence="1">
    <name type="scientific">Cuerna arida</name>
    <dbReference type="NCBI Taxonomy" id="1464854"/>
    <lineage>
        <taxon>Eukaryota</taxon>
        <taxon>Metazoa</taxon>
        <taxon>Ecdysozoa</taxon>
        <taxon>Arthropoda</taxon>
        <taxon>Hexapoda</taxon>
        <taxon>Insecta</taxon>
        <taxon>Pterygota</taxon>
        <taxon>Neoptera</taxon>
        <taxon>Paraneoptera</taxon>
        <taxon>Hemiptera</taxon>
        <taxon>Auchenorrhyncha</taxon>
        <taxon>Membracoidea</taxon>
        <taxon>Cicadellidae</taxon>
        <taxon>Cicadellinae</taxon>
        <taxon>Proconiini</taxon>
        <taxon>Cuerna</taxon>
    </lineage>
</organism>
<reference evidence="1" key="1">
    <citation type="submission" date="2015-11" db="EMBL/GenBank/DDBJ databases">
        <title>De novo transcriptome assembly of four potential Pierce s Disease insect vectors from Arizona vineyards.</title>
        <authorList>
            <person name="Tassone E.E."/>
        </authorList>
    </citation>
    <scope>NUCLEOTIDE SEQUENCE</scope>
</reference>
<sequence length="111" mass="12673">DLTLGLIWKLVESQTPKPENLCLRLTIDHIEESETTVVIPNRTEPTTTLQAFSKINGLALLSKHLTLTRVKGDYSRLLSQTKKSQNNSSHKTRMTLQKDFKNQYGFTFKPV</sequence>
<feature type="non-terminal residue" evidence="1">
    <location>
        <position position="1"/>
    </location>
</feature>
<gene>
    <name evidence="1" type="ORF">g.45828</name>
</gene>